<feature type="transmembrane region" description="Helical" evidence="18">
    <location>
        <begin position="185"/>
        <end position="203"/>
    </location>
</feature>
<evidence type="ECO:0000313" key="19">
    <source>
        <dbReference type="EMBL" id="ACH41156.1"/>
    </source>
</evidence>
<protein>
    <recommendedName>
        <fullName evidence="4">NADH-ubiquinone oxidoreductase chain 2</fullName>
        <ecNumber evidence="3">7.1.1.2</ecNumber>
    </recommendedName>
    <alternativeName>
        <fullName evidence="16">NADH dehydrogenase subunit 2</fullName>
    </alternativeName>
</protein>
<proteinExistence type="inferred from homology"/>
<evidence type="ECO:0000256" key="2">
    <source>
        <dbReference type="ARBA" id="ARBA00007012"/>
    </source>
</evidence>
<evidence type="ECO:0000256" key="3">
    <source>
        <dbReference type="ARBA" id="ARBA00012944"/>
    </source>
</evidence>
<keyword evidence="15 18" id="KW-0472">Membrane</keyword>
<evidence type="ECO:0000256" key="5">
    <source>
        <dbReference type="ARBA" id="ARBA00022448"/>
    </source>
</evidence>
<dbReference type="AlphaFoldDB" id="B6Z5V5"/>
<dbReference type="RefSeq" id="YP_002317283.1">
    <property type="nucleotide sequence ID" value="NC_011574.1"/>
</dbReference>
<reference evidence="19" key="1">
    <citation type="journal article" date="2008" name="BMC Genomics">
        <title>The complete mitochondrial genome of the sexual oribatid mite Steganacarus magnus: genome rearrangements and loss of tRNAs.</title>
        <authorList>
            <person name="Domes K."/>
            <person name="Maraun M."/>
            <person name="Scheu S."/>
            <person name="Cameron S.L."/>
        </authorList>
    </citation>
    <scope>NUCLEOTIDE SEQUENCE</scope>
</reference>
<dbReference type="PANTHER" id="PTHR46552:SF1">
    <property type="entry name" value="NADH-UBIQUINONE OXIDOREDUCTASE CHAIN 2"/>
    <property type="match status" value="1"/>
</dbReference>
<comment type="subcellular location">
    <subcellularLocation>
        <location evidence="1">Mitochondrion inner membrane</location>
        <topology evidence="1">Multi-pass membrane protein</topology>
    </subcellularLocation>
</comment>
<dbReference type="CTD" id="4536"/>
<keyword evidence="8" id="KW-0999">Mitochondrion inner membrane</keyword>
<dbReference type="PANTHER" id="PTHR46552">
    <property type="entry name" value="NADH-UBIQUINONE OXIDOREDUCTASE CHAIN 2"/>
    <property type="match status" value="1"/>
</dbReference>
<keyword evidence="6" id="KW-0679">Respiratory chain</keyword>
<feature type="transmembrane region" description="Helical" evidence="18">
    <location>
        <begin position="132"/>
        <end position="153"/>
    </location>
</feature>
<evidence type="ECO:0000256" key="14">
    <source>
        <dbReference type="ARBA" id="ARBA00023128"/>
    </source>
</evidence>
<geneLocation type="mitochondrion" evidence="19"/>
<feature type="transmembrane region" description="Helical" evidence="18">
    <location>
        <begin position="84"/>
        <end position="100"/>
    </location>
</feature>
<feature type="transmembrane region" description="Helical" evidence="18">
    <location>
        <begin position="223"/>
        <end position="245"/>
    </location>
</feature>
<dbReference type="GO" id="GO:0005743">
    <property type="term" value="C:mitochondrial inner membrane"/>
    <property type="evidence" value="ECO:0007669"/>
    <property type="project" value="UniProtKB-SubCell"/>
</dbReference>
<evidence type="ECO:0000256" key="12">
    <source>
        <dbReference type="ARBA" id="ARBA00023027"/>
    </source>
</evidence>
<dbReference type="GO" id="GO:0006120">
    <property type="term" value="P:mitochondrial electron transport, NADH to ubiquinone"/>
    <property type="evidence" value="ECO:0007669"/>
    <property type="project" value="TreeGrafter"/>
</dbReference>
<evidence type="ECO:0000256" key="9">
    <source>
        <dbReference type="ARBA" id="ARBA00022967"/>
    </source>
</evidence>
<dbReference type="EC" id="7.1.1.2" evidence="3"/>
<evidence type="ECO:0000256" key="8">
    <source>
        <dbReference type="ARBA" id="ARBA00022792"/>
    </source>
</evidence>
<comment type="similarity">
    <text evidence="2">Belongs to the complex I subunit 2 family.</text>
</comment>
<keyword evidence="12" id="KW-0520">NAD</keyword>
<evidence type="ECO:0000256" key="1">
    <source>
        <dbReference type="ARBA" id="ARBA00004448"/>
    </source>
</evidence>
<evidence type="ECO:0000256" key="6">
    <source>
        <dbReference type="ARBA" id="ARBA00022660"/>
    </source>
</evidence>
<keyword evidence="10" id="KW-0249">Electron transport</keyword>
<feature type="transmembrane region" description="Helical" evidence="18">
    <location>
        <begin position="6"/>
        <end position="39"/>
    </location>
</feature>
<dbReference type="InterPro" id="IPR050175">
    <property type="entry name" value="Complex_I_Subunit_2"/>
</dbReference>
<evidence type="ECO:0000256" key="11">
    <source>
        <dbReference type="ARBA" id="ARBA00022989"/>
    </source>
</evidence>
<keyword evidence="11 18" id="KW-1133">Transmembrane helix</keyword>
<evidence type="ECO:0000256" key="4">
    <source>
        <dbReference type="ARBA" id="ARBA00021008"/>
    </source>
</evidence>
<keyword evidence="14 19" id="KW-0496">Mitochondrion</keyword>
<feature type="transmembrane region" description="Helical" evidence="18">
    <location>
        <begin position="60"/>
        <end position="78"/>
    </location>
</feature>
<dbReference type="GeneID" id="7042811"/>
<feature type="transmembrane region" description="Helical" evidence="18">
    <location>
        <begin position="257"/>
        <end position="275"/>
    </location>
</feature>
<evidence type="ECO:0000256" key="10">
    <source>
        <dbReference type="ARBA" id="ARBA00022982"/>
    </source>
</evidence>
<gene>
    <name evidence="19" type="primary">ND2</name>
</gene>
<comment type="catalytic activity">
    <reaction evidence="17">
        <text>a ubiquinone + NADH + 5 H(+)(in) = a ubiquinol + NAD(+) + 4 H(+)(out)</text>
        <dbReference type="Rhea" id="RHEA:29091"/>
        <dbReference type="Rhea" id="RHEA-COMP:9565"/>
        <dbReference type="Rhea" id="RHEA-COMP:9566"/>
        <dbReference type="ChEBI" id="CHEBI:15378"/>
        <dbReference type="ChEBI" id="CHEBI:16389"/>
        <dbReference type="ChEBI" id="CHEBI:17976"/>
        <dbReference type="ChEBI" id="CHEBI:57540"/>
        <dbReference type="ChEBI" id="CHEBI:57945"/>
        <dbReference type="EC" id="7.1.1.2"/>
    </reaction>
</comment>
<keyword evidence="13" id="KW-0830">Ubiquinone</keyword>
<evidence type="ECO:0000256" key="18">
    <source>
        <dbReference type="SAM" id="Phobius"/>
    </source>
</evidence>
<sequence>MSTFTIMFTFIFISSIVSFMSNSWILVWSMLEVNTVCFVSIKIIKKKENWKIKTKSDLKYFLIQSISSAMILMSVLILEDNMTLSLMSNLLIVSIMIKIGSPPLHQWFIEIIQLLSKIQVLLLMTWQKSIPIFLLIMVSNSFKMFFVFSSIMISSMMIPFVKNIFLVLGWSSIFNNSWMIMSSSISILITVTFMILYWSAVMFMMKEVFYFFQLNENTSKKKIFTFSLISNLGSLPPTSGFLAKWLVSMKLIKIGEIMNLLIIIMLSMWNSYSYMRWISINALMIKESKMIFHNNLKLTLFLTLFLTPFLFLFFLTLW</sequence>
<evidence type="ECO:0000256" key="17">
    <source>
        <dbReference type="ARBA" id="ARBA00049551"/>
    </source>
</evidence>
<keyword evidence="9" id="KW-1278">Translocase</keyword>
<accession>B6Z5V5</accession>
<evidence type="ECO:0000256" key="15">
    <source>
        <dbReference type="ARBA" id="ARBA00023136"/>
    </source>
</evidence>
<organism evidence="19">
    <name type="scientific">Steganacarus magnus</name>
    <dbReference type="NCBI Taxonomy" id="52000"/>
    <lineage>
        <taxon>Eukaryota</taxon>
        <taxon>Metazoa</taxon>
        <taxon>Ecdysozoa</taxon>
        <taxon>Arthropoda</taxon>
        <taxon>Chelicerata</taxon>
        <taxon>Arachnida</taxon>
        <taxon>Acari</taxon>
        <taxon>Acariformes</taxon>
        <taxon>Sarcoptiformes</taxon>
        <taxon>Oribatida</taxon>
        <taxon>Mixonomata</taxon>
        <taxon>Phthiracaroidea</taxon>
        <taxon>Steganacaridae</taxon>
        <taxon>Steganacarus</taxon>
    </lineage>
</organism>
<name>B6Z5V5_9ACAR</name>
<dbReference type="EMBL" id="EU935607">
    <property type="protein sequence ID" value="ACH41156.1"/>
    <property type="molecule type" value="Genomic_DNA"/>
</dbReference>
<evidence type="ECO:0000256" key="16">
    <source>
        <dbReference type="ARBA" id="ARBA00031028"/>
    </source>
</evidence>
<evidence type="ECO:0000256" key="13">
    <source>
        <dbReference type="ARBA" id="ARBA00023075"/>
    </source>
</evidence>
<dbReference type="GO" id="GO:0008137">
    <property type="term" value="F:NADH dehydrogenase (ubiquinone) activity"/>
    <property type="evidence" value="ECO:0007669"/>
    <property type="project" value="UniProtKB-EC"/>
</dbReference>
<keyword evidence="7 18" id="KW-0812">Transmembrane</keyword>
<feature type="transmembrane region" description="Helical" evidence="18">
    <location>
        <begin position="296"/>
        <end position="317"/>
    </location>
</feature>
<keyword evidence="5" id="KW-0813">Transport</keyword>
<evidence type="ECO:0000256" key="7">
    <source>
        <dbReference type="ARBA" id="ARBA00022692"/>
    </source>
</evidence>